<dbReference type="GO" id="GO:0043023">
    <property type="term" value="F:ribosomal large subunit binding"/>
    <property type="evidence" value="ECO:0007669"/>
    <property type="project" value="TreeGrafter"/>
</dbReference>
<dbReference type="GO" id="GO:1990116">
    <property type="term" value="P:ribosome-associated ubiquitin-dependent protein catabolic process"/>
    <property type="evidence" value="ECO:0007669"/>
    <property type="project" value="UniProtKB-UniRule"/>
</dbReference>
<sequence length="135" mass="13997">MVKGQRTKGNAKPASSDRSAQLLATTASGGSLNTVVGFSALSASLSASIASAATAADDSTAAIIVAANSGTAAAADDLTIDADFRVIFKKMSKKDCITKVKALQEFQQLIKDKTDADVKCVLSQWPRTYNKLAIV</sequence>
<comment type="similarity">
    <text evidence="1">Belongs to the LTN1 family.</text>
</comment>
<comment type="subunit">
    <text evidence="1">Component of the ribosome quality control complex (RQC).</text>
</comment>
<dbReference type="AlphaFoldDB" id="A0A7R9QK76"/>
<dbReference type="EMBL" id="OC893977">
    <property type="protein sequence ID" value="CAD7647287.1"/>
    <property type="molecule type" value="Genomic_DNA"/>
</dbReference>
<evidence type="ECO:0000259" key="2">
    <source>
        <dbReference type="Pfam" id="PF22958"/>
    </source>
</evidence>
<evidence type="ECO:0000313" key="4">
    <source>
        <dbReference type="Proteomes" id="UP000759131"/>
    </source>
</evidence>
<keyword evidence="1" id="KW-0479">Metal-binding</keyword>
<comment type="catalytic activity">
    <reaction evidence="1">
        <text>S-ubiquitinyl-[E2 ubiquitin-conjugating enzyme]-L-cysteine + [acceptor protein]-L-lysine = [E2 ubiquitin-conjugating enzyme]-L-cysteine + N(6)-ubiquitinyl-[acceptor protein]-L-lysine.</text>
        <dbReference type="EC" id="2.3.2.27"/>
    </reaction>
</comment>
<keyword evidence="1" id="KW-0863">Zinc-finger</keyword>
<comment type="function">
    <text evidence="1">E3 ubiquitin-protein ligase. Component of the ribosome quality control complex (RQC), a ribosome-associated complex that mediates ubiquitination and extraction of incompletely synthesized nascent chains for proteasomal degradation.</text>
</comment>
<dbReference type="GO" id="GO:0005829">
    <property type="term" value="C:cytosol"/>
    <property type="evidence" value="ECO:0007669"/>
    <property type="project" value="UniProtKB-UniRule"/>
</dbReference>
<dbReference type="Proteomes" id="UP000759131">
    <property type="component" value="Unassembled WGS sequence"/>
</dbReference>
<proteinExistence type="inferred from homology"/>
<dbReference type="GO" id="GO:0072344">
    <property type="term" value="P:rescue of stalled ribosome"/>
    <property type="evidence" value="ECO:0007669"/>
    <property type="project" value="UniProtKB-UniRule"/>
</dbReference>
<dbReference type="PANTHER" id="PTHR12389:SF0">
    <property type="entry name" value="E3 UBIQUITIN-PROTEIN LIGASE LISTERIN"/>
    <property type="match status" value="1"/>
</dbReference>
<keyword evidence="1" id="KW-0862">Zinc</keyword>
<dbReference type="InterPro" id="IPR054476">
    <property type="entry name" value="Ltn1_N"/>
</dbReference>
<evidence type="ECO:0000313" key="3">
    <source>
        <dbReference type="EMBL" id="CAD7647287.1"/>
    </source>
</evidence>
<protein>
    <recommendedName>
        <fullName evidence="1">E3 ubiquitin-protein ligase listerin</fullName>
        <ecNumber evidence="1">2.3.2.27</ecNumber>
    </recommendedName>
    <alternativeName>
        <fullName evidence="1">RING-type E3 ubiquitin transferase listerin</fullName>
    </alternativeName>
</protein>
<dbReference type="GO" id="GO:0016567">
    <property type="term" value="P:protein ubiquitination"/>
    <property type="evidence" value="ECO:0007669"/>
    <property type="project" value="UniProtKB-UniPathway"/>
</dbReference>
<gene>
    <name evidence="3" type="ORF">OSB1V03_LOCUS21372</name>
</gene>
<keyword evidence="4" id="KW-1185">Reference proteome</keyword>
<dbReference type="EC" id="2.3.2.27" evidence="1"/>
<feature type="domain" description="E3 ubiquitin-protein ligase listerin N-terminal" evidence="2">
    <location>
        <begin position="80"/>
        <end position="134"/>
    </location>
</feature>
<accession>A0A7R9QK76</accession>
<dbReference type="OrthoDB" id="6108at2759"/>
<name>A0A7R9QK76_9ACAR</name>
<organism evidence="3">
    <name type="scientific">Medioppia subpectinata</name>
    <dbReference type="NCBI Taxonomy" id="1979941"/>
    <lineage>
        <taxon>Eukaryota</taxon>
        <taxon>Metazoa</taxon>
        <taxon>Ecdysozoa</taxon>
        <taxon>Arthropoda</taxon>
        <taxon>Chelicerata</taxon>
        <taxon>Arachnida</taxon>
        <taxon>Acari</taxon>
        <taxon>Acariformes</taxon>
        <taxon>Sarcoptiformes</taxon>
        <taxon>Oribatida</taxon>
        <taxon>Brachypylina</taxon>
        <taxon>Oppioidea</taxon>
        <taxon>Oppiidae</taxon>
        <taxon>Medioppia</taxon>
    </lineage>
</organism>
<dbReference type="GO" id="GO:0008270">
    <property type="term" value="F:zinc ion binding"/>
    <property type="evidence" value="ECO:0007669"/>
    <property type="project" value="UniProtKB-KW"/>
</dbReference>
<dbReference type="GO" id="GO:1990112">
    <property type="term" value="C:RQC complex"/>
    <property type="evidence" value="ECO:0007669"/>
    <property type="project" value="UniProtKB-UniRule"/>
</dbReference>
<dbReference type="Pfam" id="PF22958">
    <property type="entry name" value="Ltn1_1st"/>
    <property type="match status" value="1"/>
</dbReference>
<dbReference type="PANTHER" id="PTHR12389">
    <property type="entry name" value="ZINC FINGER PROTEIN 294"/>
    <property type="match status" value="1"/>
</dbReference>
<dbReference type="UniPathway" id="UPA00143"/>
<reference evidence="3" key="1">
    <citation type="submission" date="2020-11" db="EMBL/GenBank/DDBJ databases">
        <authorList>
            <person name="Tran Van P."/>
        </authorList>
    </citation>
    <scope>NUCLEOTIDE SEQUENCE</scope>
</reference>
<dbReference type="InterPro" id="IPR039795">
    <property type="entry name" value="LTN1/Rkr1"/>
</dbReference>
<comment type="pathway">
    <text evidence="1">Protein modification; protein ubiquitination.</text>
</comment>
<evidence type="ECO:0000256" key="1">
    <source>
        <dbReference type="RuleBase" id="RU367090"/>
    </source>
</evidence>
<keyword evidence="1" id="KW-0833">Ubl conjugation pathway</keyword>
<keyword evidence="1" id="KW-0808">Transferase</keyword>
<dbReference type="EMBL" id="CAJPIZ010039402">
    <property type="protein sequence ID" value="CAG2121426.1"/>
    <property type="molecule type" value="Genomic_DNA"/>
</dbReference>
<dbReference type="GO" id="GO:0061630">
    <property type="term" value="F:ubiquitin protein ligase activity"/>
    <property type="evidence" value="ECO:0007669"/>
    <property type="project" value="UniProtKB-UniRule"/>
</dbReference>